<evidence type="ECO:0000256" key="1">
    <source>
        <dbReference type="SAM" id="MobiDB-lite"/>
    </source>
</evidence>
<dbReference type="STRING" id="981085.W9RRV2"/>
<feature type="compositionally biased region" description="Acidic residues" evidence="1">
    <location>
        <begin position="57"/>
        <end position="77"/>
    </location>
</feature>
<feature type="compositionally biased region" description="Basic residues" evidence="1">
    <location>
        <begin position="95"/>
        <end position="112"/>
    </location>
</feature>
<proteinExistence type="predicted"/>
<reference evidence="3" key="1">
    <citation type="submission" date="2013-01" db="EMBL/GenBank/DDBJ databases">
        <title>Draft Genome Sequence of a Mulberry Tree, Morus notabilis C.K. Schneid.</title>
        <authorList>
            <person name="He N."/>
            <person name="Zhao S."/>
        </authorList>
    </citation>
    <scope>NUCLEOTIDE SEQUENCE</scope>
</reference>
<name>W9RRV2_9ROSA</name>
<feature type="region of interest" description="Disordered" evidence="1">
    <location>
        <begin position="1"/>
        <end position="112"/>
    </location>
</feature>
<gene>
    <name evidence="2" type="ORF">L484_010918</name>
</gene>
<protein>
    <submittedName>
        <fullName evidence="2">Uncharacterized protein</fullName>
    </submittedName>
</protein>
<feature type="compositionally biased region" description="Basic residues" evidence="1">
    <location>
        <begin position="34"/>
        <end position="43"/>
    </location>
</feature>
<dbReference type="AlphaFoldDB" id="W9RRV2"/>
<evidence type="ECO:0000313" key="2">
    <source>
        <dbReference type="EMBL" id="EXB93779.1"/>
    </source>
</evidence>
<sequence>MRGSDDEEDHTEDEEGNAAFSSSWLLGRLNNLKNRTRRGKRRFCHDEDVVEDFVLSTDEEDGYATDMVPSDEEDDENRESSKEQKKTKPSTSASKNKKTHPKKSRKRKEGKF</sequence>
<keyword evidence="3" id="KW-1185">Reference proteome</keyword>
<evidence type="ECO:0000313" key="3">
    <source>
        <dbReference type="Proteomes" id="UP000030645"/>
    </source>
</evidence>
<dbReference type="Proteomes" id="UP000030645">
    <property type="component" value="Unassembled WGS sequence"/>
</dbReference>
<feature type="compositionally biased region" description="Acidic residues" evidence="1">
    <location>
        <begin position="1"/>
        <end position="16"/>
    </location>
</feature>
<organism evidence="2 3">
    <name type="scientific">Morus notabilis</name>
    <dbReference type="NCBI Taxonomy" id="981085"/>
    <lineage>
        <taxon>Eukaryota</taxon>
        <taxon>Viridiplantae</taxon>
        <taxon>Streptophyta</taxon>
        <taxon>Embryophyta</taxon>
        <taxon>Tracheophyta</taxon>
        <taxon>Spermatophyta</taxon>
        <taxon>Magnoliopsida</taxon>
        <taxon>eudicotyledons</taxon>
        <taxon>Gunneridae</taxon>
        <taxon>Pentapetalae</taxon>
        <taxon>rosids</taxon>
        <taxon>fabids</taxon>
        <taxon>Rosales</taxon>
        <taxon>Moraceae</taxon>
        <taxon>Moreae</taxon>
        <taxon>Morus</taxon>
    </lineage>
</organism>
<accession>W9RRV2</accession>
<dbReference type="EMBL" id="KE345101">
    <property type="protein sequence ID" value="EXB93779.1"/>
    <property type="molecule type" value="Genomic_DNA"/>
</dbReference>